<dbReference type="GO" id="GO:0016491">
    <property type="term" value="F:oxidoreductase activity"/>
    <property type="evidence" value="ECO:0007669"/>
    <property type="project" value="UniProtKB-KW"/>
</dbReference>
<reference evidence="4" key="2">
    <citation type="submission" date="2023-05" db="EMBL/GenBank/DDBJ databases">
        <authorList>
            <consortium name="Lawrence Berkeley National Laboratory"/>
            <person name="Steindorff A."/>
            <person name="Hensen N."/>
            <person name="Bonometti L."/>
            <person name="Westerberg I."/>
            <person name="Brannstrom I.O."/>
            <person name="Guillou S."/>
            <person name="Cros-Aarteil S."/>
            <person name="Calhoun S."/>
            <person name="Haridas S."/>
            <person name="Kuo A."/>
            <person name="Mondo S."/>
            <person name="Pangilinan J."/>
            <person name="Riley R."/>
            <person name="Labutti K."/>
            <person name="Andreopoulos B."/>
            <person name="Lipzen A."/>
            <person name="Chen C."/>
            <person name="Yanf M."/>
            <person name="Daum C."/>
            <person name="Ng V."/>
            <person name="Clum A."/>
            <person name="Ohm R."/>
            <person name="Martin F."/>
            <person name="Silar P."/>
            <person name="Natvig D."/>
            <person name="Lalanne C."/>
            <person name="Gautier V."/>
            <person name="Ament-Velasquez S.L."/>
            <person name="Kruys A."/>
            <person name="Hutchinson M.I."/>
            <person name="Powell A.J."/>
            <person name="Barry K."/>
            <person name="Miller A.N."/>
            <person name="Grigoriev I.V."/>
            <person name="Debuchy R."/>
            <person name="Gladieux P."/>
            <person name="Thoren M.H."/>
            <person name="Johannesson H."/>
        </authorList>
    </citation>
    <scope>NUCLEOTIDE SEQUENCE</scope>
    <source>
        <strain evidence="4">CBS 141.50</strain>
    </source>
</reference>
<organism evidence="4 5">
    <name type="scientific">Dichotomopilus funicola</name>
    <dbReference type="NCBI Taxonomy" id="1934379"/>
    <lineage>
        <taxon>Eukaryota</taxon>
        <taxon>Fungi</taxon>
        <taxon>Dikarya</taxon>
        <taxon>Ascomycota</taxon>
        <taxon>Pezizomycotina</taxon>
        <taxon>Sordariomycetes</taxon>
        <taxon>Sordariomycetidae</taxon>
        <taxon>Sordariales</taxon>
        <taxon>Chaetomiaceae</taxon>
        <taxon>Dichotomopilus</taxon>
    </lineage>
</organism>
<dbReference type="GeneID" id="87820095"/>
<name>A0AAN6V4S4_9PEZI</name>
<sequence length="301" mass="31737">MSSTTTSTTPVFLITGASSGFGEAVAQDALARGYHVIATARNSAKLGALKAAGATVLDLDVTNDEETLAKVFREAAAAYGGRITHVVNSAGYLLEGAVEEASAKEAFDVFNTNVLGTANIARVSAPYLREAAKTPGQQVALATFGSLGSWWSGAGAAYYCSTKFAVSGLTVGLAEELRPFGVDVYCFEPGYTRTAFLQNGASGGSGDHRIKTARRLDVYHDSEAEKMRSALNKYNGQQPGDVVKCAKVIVDVMTKDGVAKGKEVPVRLLLGSDCVETVRAVCESTLKSVREWEEVSSSTMH</sequence>
<dbReference type="PANTHER" id="PTHR43976">
    <property type="entry name" value="SHORT CHAIN DEHYDROGENASE"/>
    <property type="match status" value="1"/>
</dbReference>
<dbReference type="Gene3D" id="3.40.50.720">
    <property type="entry name" value="NAD(P)-binding Rossmann-like Domain"/>
    <property type="match status" value="1"/>
</dbReference>
<comment type="similarity">
    <text evidence="1">Belongs to the short-chain dehydrogenases/reductases (SDR) family.</text>
</comment>
<evidence type="ECO:0000313" key="5">
    <source>
        <dbReference type="Proteomes" id="UP001302676"/>
    </source>
</evidence>
<dbReference type="InterPro" id="IPR051911">
    <property type="entry name" value="SDR_oxidoreductase"/>
</dbReference>
<dbReference type="CDD" id="cd05374">
    <property type="entry name" value="17beta-HSD-like_SDR_c"/>
    <property type="match status" value="1"/>
</dbReference>
<dbReference type="InterPro" id="IPR020904">
    <property type="entry name" value="Sc_DH/Rdtase_CS"/>
</dbReference>
<proteinExistence type="inferred from homology"/>
<evidence type="ECO:0000256" key="1">
    <source>
        <dbReference type="ARBA" id="ARBA00006484"/>
    </source>
</evidence>
<dbReference type="AlphaFoldDB" id="A0AAN6V4S4"/>
<dbReference type="PROSITE" id="PS00061">
    <property type="entry name" value="ADH_SHORT"/>
    <property type="match status" value="1"/>
</dbReference>
<comment type="caution">
    <text evidence="4">The sequence shown here is derived from an EMBL/GenBank/DDBJ whole genome shotgun (WGS) entry which is preliminary data.</text>
</comment>
<evidence type="ECO:0000256" key="2">
    <source>
        <dbReference type="ARBA" id="ARBA00022857"/>
    </source>
</evidence>
<evidence type="ECO:0000256" key="3">
    <source>
        <dbReference type="ARBA" id="ARBA00023002"/>
    </source>
</evidence>
<dbReference type="RefSeq" id="XP_062638118.1">
    <property type="nucleotide sequence ID" value="XM_062783482.1"/>
</dbReference>
<dbReference type="Pfam" id="PF00106">
    <property type="entry name" value="adh_short"/>
    <property type="match status" value="1"/>
</dbReference>
<dbReference type="EMBL" id="MU853574">
    <property type="protein sequence ID" value="KAK4144747.1"/>
    <property type="molecule type" value="Genomic_DNA"/>
</dbReference>
<dbReference type="Proteomes" id="UP001302676">
    <property type="component" value="Unassembled WGS sequence"/>
</dbReference>
<dbReference type="InterPro" id="IPR002347">
    <property type="entry name" value="SDR_fam"/>
</dbReference>
<keyword evidence="5" id="KW-1185">Reference proteome</keyword>
<keyword evidence="3" id="KW-0560">Oxidoreductase</keyword>
<dbReference type="InterPro" id="IPR036291">
    <property type="entry name" value="NAD(P)-bd_dom_sf"/>
</dbReference>
<dbReference type="SUPFAM" id="SSF51735">
    <property type="entry name" value="NAD(P)-binding Rossmann-fold domains"/>
    <property type="match status" value="1"/>
</dbReference>
<accession>A0AAN6V4S4</accession>
<evidence type="ECO:0000313" key="4">
    <source>
        <dbReference type="EMBL" id="KAK4144747.1"/>
    </source>
</evidence>
<dbReference type="PANTHER" id="PTHR43976:SF16">
    <property type="entry name" value="SHORT-CHAIN DEHYDROGENASE_REDUCTASE FAMILY PROTEIN"/>
    <property type="match status" value="1"/>
</dbReference>
<dbReference type="PRINTS" id="PR00081">
    <property type="entry name" value="GDHRDH"/>
</dbReference>
<protein>
    <submittedName>
        <fullName evidence="4">Uncharacterized protein</fullName>
    </submittedName>
</protein>
<keyword evidence="2" id="KW-0521">NADP</keyword>
<gene>
    <name evidence="4" type="ORF">C8A04DRAFT_36316</name>
</gene>
<reference evidence="4" key="1">
    <citation type="journal article" date="2023" name="Mol. Phylogenet. Evol.">
        <title>Genome-scale phylogeny and comparative genomics of the fungal order Sordariales.</title>
        <authorList>
            <person name="Hensen N."/>
            <person name="Bonometti L."/>
            <person name="Westerberg I."/>
            <person name="Brannstrom I.O."/>
            <person name="Guillou S."/>
            <person name="Cros-Aarteil S."/>
            <person name="Calhoun S."/>
            <person name="Haridas S."/>
            <person name="Kuo A."/>
            <person name="Mondo S."/>
            <person name="Pangilinan J."/>
            <person name="Riley R."/>
            <person name="LaButti K."/>
            <person name="Andreopoulos B."/>
            <person name="Lipzen A."/>
            <person name="Chen C."/>
            <person name="Yan M."/>
            <person name="Daum C."/>
            <person name="Ng V."/>
            <person name="Clum A."/>
            <person name="Steindorff A."/>
            <person name="Ohm R.A."/>
            <person name="Martin F."/>
            <person name="Silar P."/>
            <person name="Natvig D.O."/>
            <person name="Lalanne C."/>
            <person name="Gautier V."/>
            <person name="Ament-Velasquez S.L."/>
            <person name="Kruys A."/>
            <person name="Hutchinson M.I."/>
            <person name="Powell A.J."/>
            <person name="Barry K."/>
            <person name="Miller A.N."/>
            <person name="Grigoriev I.V."/>
            <person name="Debuchy R."/>
            <person name="Gladieux P."/>
            <person name="Hiltunen Thoren M."/>
            <person name="Johannesson H."/>
        </authorList>
    </citation>
    <scope>NUCLEOTIDE SEQUENCE</scope>
    <source>
        <strain evidence="4">CBS 141.50</strain>
    </source>
</reference>